<organism evidence="2 3">
    <name type="scientific">Riccia fluitans</name>
    <dbReference type="NCBI Taxonomy" id="41844"/>
    <lineage>
        <taxon>Eukaryota</taxon>
        <taxon>Viridiplantae</taxon>
        <taxon>Streptophyta</taxon>
        <taxon>Embryophyta</taxon>
        <taxon>Marchantiophyta</taxon>
        <taxon>Marchantiopsida</taxon>
        <taxon>Marchantiidae</taxon>
        <taxon>Marchantiales</taxon>
        <taxon>Ricciaceae</taxon>
        <taxon>Riccia</taxon>
    </lineage>
</organism>
<comment type="caution">
    <text evidence="2">The sequence shown here is derived from an EMBL/GenBank/DDBJ whole genome shotgun (WGS) entry which is preliminary data.</text>
</comment>
<gene>
    <name evidence="2" type="ORF">R1flu_029263</name>
</gene>
<accession>A0ABD1XPM4</accession>
<feature type="region of interest" description="Disordered" evidence="1">
    <location>
        <begin position="25"/>
        <end position="50"/>
    </location>
</feature>
<dbReference type="Proteomes" id="UP001605036">
    <property type="component" value="Unassembled WGS sequence"/>
</dbReference>
<dbReference type="EMBL" id="JBHFFA010000008">
    <property type="protein sequence ID" value="KAL2610690.1"/>
    <property type="molecule type" value="Genomic_DNA"/>
</dbReference>
<sequence>MKERGKGLASLIPTCFIPWYQGGRENAWSNNQRRPGNEEGRDGRPQRRNNNEHLIYAVMIVSSVVARVLKHSVDHLDTNI</sequence>
<name>A0ABD1XPM4_9MARC</name>
<feature type="compositionally biased region" description="Basic and acidic residues" evidence="1">
    <location>
        <begin position="35"/>
        <end position="50"/>
    </location>
</feature>
<protein>
    <submittedName>
        <fullName evidence="2">Uncharacterized protein</fullName>
    </submittedName>
</protein>
<evidence type="ECO:0000313" key="3">
    <source>
        <dbReference type="Proteomes" id="UP001605036"/>
    </source>
</evidence>
<evidence type="ECO:0000313" key="2">
    <source>
        <dbReference type="EMBL" id="KAL2610690.1"/>
    </source>
</evidence>
<reference evidence="2 3" key="1">
    <citation type="submission" date="2024-09" db="EMBL/GenBank/DDBJ databases">
        <title>Chromosome-scale assembly of Riccia fluitans.</title>
        <authorList>
            <person name="Paukszto L."/>
            <person name="Sawicki J."/>
            <person name="Karawczyk K."/>
            <person name="Piernik-Szablinska J."/>
            <person name="Szczecinska M."/>
            <person name="Mazdziarz M."/>
        </authorList>
    </citation>
    <scope>NUCLEOTIDE SEQUENCE [LARGE SCALE GENOMIC DNA]</scope>
    <source>
        <strain evidence="2">Rf_01</strain>
        <tissue evidence="2">Aerial parts of the thallus</tissue>
    </source>
</reference>
<keyword evidence="3" id="KW-1185">Reference proteome</keyword>
<proteinExistence type="predicted"/>
<dbReference type="AlphaFoldDB" id="A0ABD1XPM4"/>
<evidence type="ECO:0000256" key="1">
    <source>
        <dbReference type="SAM" id="MobiDB-lite"/>
    </source>
</evidence>